<sequence length="146" mass="17020">MCAERNEHKPNVILSALQNKCPRCRRGRLFVESNPYKLGSFMKMNEHCPECGQPSEPETGFFFGTGYVSYALSIALSVSTFVAWWVLLGFSLHDNSVLYWLGVNAILLVVMQPLLMRLSRTIWLYFFVYYDRNWRQNRLPVRTSVQ</sequence>
<dbReference type="Pfam" id="PF06170">
    <property type="entry name" value="DUF983"/>
    <property type="match status" value="1"/>
</dbReference>
<keyword evidence="1" id="KW-0472">Membrane</keyword>
<organism evidence="2 3">
    <name type="scientific">Chitinophaga pollutisoli</name>
    <dbReference type="NCBI Taxonomy" id="3133966"/>
    <lineage>
        <taxon>Bacteria</taxon>
        <taxon>Pseudomonadati</taxon>
        <taxon>Bacteroidota</taxon>
        <taxon>Chitinophagia</taxon>
        <taxon>Chitinophagales</taxon>
        <taxon>Chitinophagaceae</taxon>
        <taxon>Chitinophaga</taxon>
    </lineage>
</organism>
<dbReference type="RefSeq" id="WP_341835799.1">
    <property type="nucleotide sequence ID" value="NZ_CP149822.1"/>
</dbReference>
<keyword evidence="1" id="KW-0812">Transmembrane</keyword>
<dbReference type="InterPro" id="IPR009325">
    <property type="entry name" value="DUF983"/>
</dbReference>
<dbReference type="Proteomes" id="UP001485459">
    <property type="component" value="Chromosome"/>
</dbReference>
<dbReference type="EMBL" id="CP149822">
    <property type="protein sequence ID" value="WZN40935.1"/>
    <property type="molecule type" value="Genomic_DNA"/>
</dbReference>
<proteinExistence type="predicted"/>
<reference evidence="3" key="1">
    <citation type="submission" date="2024-03" db="EMBL/GenBank/DDBJ databases">
        <title>Chitinophaga horti sp. nov., isolated from garden soil.</title>
        <authorList>
            <person name="Lee D.S."/>
            <person name="Han D.M."/>
            <person name="Baek J.H."/>
            <person name="Choi D.G."/>
            <person name="Jeon J.H."/>
            <person name="Jeon C.O."/>
        </authorList>
    </citation>
    <scope>NUCLEOTIDE SEQUENCE [LARGE SCALE GENOMIC DNA]</scope>
    <source>
        <strain evidence="3">GPA1</strain>
    </source>
</reference>
<evidence type="ECO:0000313" key="3">
    <source>
        <dbReference type="Proteomes" id="UP001485459"/>
    </source>
</evidence>
<gene>
    <name evidence="2" type="ORF">WJU16_23510</name>
</gene>
<keyword evidence="3" id="KW-1185">Reference proteome</keyword>
<evidence type="ECO:0000313" key="2">
    <source>
        <dbReference type="EMBL" id="WZN40935.1"/>
    </source>
</evidence>
<protein>
    <submittedName>
        <fullName evidence="2">DUF983 domain-containing protein</fullName>
    </submittedName>
</protein>
<feature type="transmembrane region" description="Helical" evidence="1">
    <location>
        <begin position="67"/>
        <end position="91"/>
    </location>
</feature>
<accession>A0ABZ2YMK8</accession>
<keyword evidence="1" id="KW-1133">Transmembrane helix</keyword>
<evidence type="ECO:0000256" key="1">
    <source>
        <dbReference type="SAM" id="Phobius"/>
    </source>
</evidence>
<name>A0ABZ2YMK8_9BACT</name>